<evidence type="ECO:0000256" key="1">
    <source>
        <dbReference type="SAM" id="MobiDB-lite"/>
    </source>
</evidence>
<organism evidence="3 4">
    <name type="scientific">Glarea lozoyensis (strain ATCC 20868 / MF5171)</name>
    <dbReference type="NCBI Taxonomy" id="1116229"/>
    <lineage>
        <taxon>Eukaryota</taxon>
        <taxon>Fungi</taxon>
        <taxon>Dikarya</taxon>
        <taxon>Ascomycota</taxon>
        <taxon>Pezizomycotina</taxon>
        <taxon>Leotiomycetes</taxon>
        <taxon>Helotiales</taxon>
        <taxon>Helotiaceae</taxon>
        <taxon>Glarea</taxon>
    </lineage>
</organism>
<dbReference type="HOGENOM" id="CLU_674467_0_0_1"/>
<dbReference type="OrthoDB" id="1924260at2759"/>
<dbReference type="InterPro" id="IPR052400">
    <property type="entry name" value="Zn2-C6_fungal_TF"/>
</dbReference>
<dbReference type="eggNOG" id="ENOG502R6NR">
    <property type="taxonomic scope" value="Eukaryota"/>
</dbReference>
<dbReference type="Pfam" id="PF11951">
    <property type="entry name" value="Fungal_trans_2"/>
    <property type="match status" value="1"/>
</dbReference>
<keyword evidence="2" id="KW-1133">Transmembrane helix</keyword>
<protein>
    <submittedName>
        <fullName evidence="3">Uncharacterized protein</fullName>
    </submittedName>
</protein>
<name>S3DDH7_GLAL2</name>
<dbReference type="EMBL" id="KE145355">
    <property type="protein sequence ID" value="EPE35159.1"/>
    <property type="molecule type" value="Genomic_DNA"/>
</dbReference>
<dbReference type="GeneID" id="19469900"/>
<proteinExistence type="predicted"/>
<dbReference type="AlphaFoldDB" id="S3DDH7"/>
<reference evidence="3 4" key="1">
    <citation type="journal article" date="2013" name="BMC Genomics">
        <title>Genomics-driven discovery of the pneumocandin biosynthetic gene cluster in the fungus Glarea lozoyensis.</title>
        <authorList>
            <person name="Chen L."/>
            <person name="Yue Q."/>
            <person name="Zhang X."/>
            <person name="Xiang M."/>
            <person name="Wang C."/>
            <person name="Li S."/>
            <person name="Che Y."/>
            <person name="Ortiz-Lopez F.J."/>
            <person name="Bills G.F."/>
            <person name="Liu X."/>
            <person name="An Z."/>
        </authorList>
    </citation>
    <scope>NUCLEOTIDE SEQUENCE [LARGE SCALE GENOMIC DNA]</scope>
    <source>
        <strain evidence="4">ATCC 20868 / MF5171</strain>
    </source>
</reference>
<sequence>MSSWIKGMEKLMWIVAIVRRAGDDVFMEEAPDNAPPVSLVYSFPELQATKLPPQEIFFLQYLTTFSREFQFLDNKYSAWMRKIPTLVGEHRFVLDATLGLSAAHHSLAKSEPDSAQLALYYRGRGLKGLQDALGNFSESNADAVLAASILLTWYMCDWKEWSSLTHGIRAIQTTMQPYAERSAFLALIEEQAIIPEELLPAPSTTTESLPPGPCDIAALDELLERLEHVQIYLSQYPDEAEIKLIRQIIDFAKMLKSKIPMTSTHDQFESSRMLRVALVQVPTTMLQRIRRNPRTIVVVCYFYATALAVAPLFPAMGAMFFGHLALAPITGLARYMEDQRNDPVAARKYNWDEAAGYMAYAMETVKRFRTRLGWSTPPSPLSPTSYTTPSPSTAGSYASPFPHEHPPG</sequence>
<gene>
    <name evidence="3" type="ORF">GLAREA_10855</name>
</gene>
<dbReference type="PANTHER" id="PTHR47657:SF12">
    <property type="entry name" value="ZN(II)2CYS6 TRANSCRIPTION FACTOR (EUROFUNG)"/>
    <property type="match status" value="1"/>
</dbReference>
<dbReference type="RefSeq" id="XP_008078146.1">
    <property type="nucleotide sequence ID" value="XM_008079955.1"/>
</dbReference>
<dbReference type="InterPro" id="IPR021858">
    <property type="entry name" value="Fun_TF"/>
</dbReference>
<keyword evidence="2" id="KW-0812">Transmembrane</keyword>
<dbReference type="Proteomes" id="UP000016922">
    <property type="component" value="Unassembled WGS sequence"/>
</dbReference>
<dbReference type="GO" id="GO:0000981">
    <property type="term" value="F:DNA-binding transcription factor activity, RNA polymerase II-specific"/>
    <property type="evidence" value="ECO:0007669"/>
    <property type="project" value="TreeGrafter"/>
</dbReference>
<dbReference type="PANTHER" id="PTHR47657">
    <property type="entry name" value="STEROL REGULATORY ELEMENT-BINDING PROTEIN ECM22"/>
    <property type="match status" value="1"/>
</dbReference>
<feature type="transmembrane region" description="Helical" evidence="2">
    <location>
        <begin position="295"/>
        <end position="313"/>
    </location>
</feature>
<accession>S3DDH7</accession>
<keyword evidence="2" id="KW-0472">Membrane</keyword>
<evidence type="ECO:0000313" key="3">
    <source>
        <dbReference type="EMBL" id="EPE35159.1"/>
    </source>
</evidence>
<keyword evidence="4" id="KW-1185">Reference proteome</keyword>
<evidence type="ECO:0000313" key="4">
    <source>
        <dbReference type="Proteomes" id="UP000016922"/>
    </source>
</evidence>
<dbReference type="KEGG" id="glz:GLAREA_10855"/>
<evidence type="ECO:0000256" key="2">
    <source>
        <dbReference type="SAM" id="Phobius"/>
    </source>
</evidence>
<feature type="region of interest" description="Disordered" evidence="1">
    <location>
        <begin position="376"/>
        <end position="408"/>
    </location>
</feature>
<feature type="compositionally biased region" description="Low complexity" evidence="1">
    <location>
        <begin position="382"/>
        <end position="400"/>
    </location>
</feature>